<reference evidence="3 4" key="1">
    <citation type="journal article" date="2018" name="G3 (Bethesda)">
        <title>A High-Quality Reference Genome for the Invasive Mosquitofish Gambusia affinis Using a Chicago Library.</title>
        <authorList>
            <person name="Hoffberg S.L."/>
            <person name="Troendle N.J."/>
            <person name="Glenn T.C."/>
            <person name="Mahmud O."/>
            <person name="Louha S."/>
            <person name="Chalopin D."/>
            <person name="Bennetzen J.L."/>
            <person name="Mauricio R."/>
        </authorList>
    </citation>
    <scope>NUCLEOTIDE SEQUENCE [LARGE SCALE GENOMIC DNA]</scope>
    <source>
        <strain evidence="3">NE01/NJP1002.9</strain>
        <tissue evidence="3">Muscle</tissue>
    </source>
</reference>
<keyword evidence="4" id="KW-1185">Reference proteome</keyword>
<dbReference type="Pfam" id="PF15316">
    <property type="entry name" value="MDFI"/>
    <property type="match status" value="1"/>
</dbReference>
<comment type="similarity">
    <text evidence="1">Belongs to the MDFI family.</text>
</comment>
<dbReference type="PANTHER" id="PTHR15304:SF2">
    <property type="entry name" value="MYOD FAMILY INHIBITOR DOMAIN-CONTAINING PROTEIN 2"/>
    <property type="match status" value="1"/>
</dbReference>
<organism evidence="3 4">
    <name type="scientific">Gambusia affinis</name>
    <name type="common">Western mosquitofish</name>
    <name type="synonym">Heterandria affinis</name>
    <dbReference type="NCBI Taxonomy" id="33528"/>
    <lineage>
        <taxon>Eukaryota</taxon>
        <taxon>Metazoa</taxon>
        <taxon>Chordata</taxon>
        <taxon>Craniata</taxon>
        <taxon>Vertebrata</taxon>
        <taxon>Euteleostomi</taxon>
        <taxon>Actinopterygii</taxon>
        <taxon>Neopterygii</taxon>
        <taxon>Teleostei</taxon>
        <taxon>Neoteleostei</taxon>
        <taxon>Acanthomorphata</taxon>
        <taxon>Ovalentaria</taxon>
        <taxon>Atherinomorphae</taxon>
        <taxon>Cyprinodontiformes</taxon>
        <taxon>Poeciliidae</taxon>
        <taxon>Poeciliinae</taxon>
        <taxon>Gambusia</taxon>
    </lineage>
</organism>
<feature type="region of interest" description="Disordered" evidence="2">
    <location>
        <begin position="71"/>
        <end position="116"/>
    </location>
</feature>
<dbReference type="GO" id="GO:0010468">
    <property type="term" value="P:regulation of gene expression"/>
    <property type="evidence" value="ECO:0007669"/>
    <property type="project" value="UniProtKB-ARBA"/>
</dbReference>
<dbReference type="InterPro" id="IPR026134">
    <property type="entry name" value="MDFI/MDFIC"/>
</dbReference>
<protein>
    <submittedName>
        <fullName evidence="3">Uncharacterized protein</fullName>
    </submittedName>
</protein>
<comment type="caution">
    <text evidence="3">The sequence shown here is derived from an EMBL/GenBank/DDBJ whole genome shotgun (WGS) entry which is preliminary data.</text>
</comment>
<accession>A0A315VS03</accession>
<evidence type="ECO:0000313" key="3">
    <source>
        <dbReference type="EMBL" id="PWA26337.1"/>
    </source>
</evidence>
<dbReference type="EMBL" id="NHOQ01001162">
    <property type="protein sequence ID" value="PWA26337.1"/>
    <property type="molecule type" value="Genomic_DNA"/>
</dbReference>
<name>A0A315VS03_GAMAF</name>
<dbReference type="PANTHER" id="PTHR15304">
    <property type="entry name" value="MYOD FAMILY INHIBITOR"/>
    <property type="match status" value="1"/>
</dbReference>
<gene>
    <name evidence="3" type="ORF">CCH79_00020133</name>
</gene>
<dbReference type="Proteomes" id="UP000250572">
    <property type="component" value="Unassembled WGS sequence"/>
</dbReference>
<proteinExistence type="inferred from homology"/>
<evidence type="ECO:0000256" key="1">
    <source>
        <dbReference type="ARBA" id="ARBA00025778"/>
    </source>
</evidence>
<sequence>MNHSGRLEGDAEATPLQTEWKIVPSTVEKLKKERSCAGLKVTWECALITGANCDTYSPWNSLRERFRRVNDSAEDKPGETSGDPKLQGNSPFPLNESQRKSLSSSSGTTNDLTSPPKSTMGVDCADIVLNCLFCRFHNMIPILPDCSQGLTNHCWGSYRHVDHTRESLHNDDDDSCVELDCGLFGNCHDASDCLELAMEEEQ</sequence>
<dbReference type="AlphaFoldDB" id="A0A315VS03"/>
<feature type="compositionally biased region" description="Polar residues" evidence="2">
    <location>
        <begin position="87"/>
        <end position="116"/>
    </location>
</feature>
<evidence type="ECO:0000313" key="4">
    <source>
        <dbReference type="Proteomes" id="UP000250572"/>
    </source>
</evidence>
<evidence type="ECO:0000256" key="2">
    <source>
        <dbReference type="SAM" id="MobiDB-lite"/>
    </source>
</evidence>